<gene>
    <name evidence="3" type="ORF">ACFQ0S_11570</name>
</gene>
<sequence>MLTGFKSILLLIITTLFSLTNMNAQNLLTNGGFEGGGSTNGFFINQYGLINPVNGVSTPGKYAITKDPKFMDTNFISGGDKTTGNGNMLVINGATSNNQVFWTAGNNGGTFPGLTIGTTYTLSFWIKSVSNEVTSSATQATINAFFVNATYTPSNIQAPLPALGWQKVSFTFIATQTFALIQLRTTSTSTIGNDFAVDDFELKAGGLPFTLVNNSSTNPTCPSINDGTITATASGGSTPYKYALTGTSSANNSTGKFTDLSEGTYTLTITDFAGASLAPITGIVLAAPNPLIVSATLPTVCPGTPTTLSVSGASGYTWTANPLDSTLTTPNSTSITVSPTQTTTYTVSTGKIPNLTNLINNGDFELGDTDFTSDYITNVNPNPTGIQKAYAIVSNPKSYFTPFSACPDKTTGTGKMFIADGSTVNGGNDKVWVQNGVSVVPGTDYDFTYYLQNIVTGGPARIEVTINGNKIGPEAIAPLLPCIWQKNTYKWNSGSNTFASIIIYDRETSGNNDFALDDISLVESPVCPLTKSITITVNSTLTLEIIDPAPVCSGAPVNITLPTVLKPGSTTGTTLTYWTDAAATISLPNPSAITTSGTYYIKSTLGSCSITKPVLVSINSSGGVPTPGVSPVSYCQNSIATPLTATPATTATLNWYGIDATGGIASTTAPIPSTASVGTTTYYVSQSIGTCESPRVAIDVTVNPKITPTFAATTAICSGDTLFTLPLSSSNSITGTWLPAFDNTKSDTYTFTPT</sequence>
<accession>A0ABW3J6D4</accession>
<comment type="caution">
    <text evidence="3">The sequence shown here is derived from an EMBL/GenBank/DDBJ whole genome shotgun (WGS) entry which is preliminary data.</text>
</comment>
<evidence type="ECO:0000259" key="2">
    <source>
        <dbReference type="Pfam" id="PF19081"/>
    </source>
</evidence>
<dbReference type="InterPro" id="IPR044023">
    <property type="entry name" value="Ig_7"/>
</dbReference>
<protein>
    <recommendedName>
        <fullName evidence="2">Ig-like domain-containing protein</fullName>
    </recommendedName>
</protein>
<keyword evidence="4" id="KW-1185">Reference proteome</keyword>
<dbReference type="Proteomes" id="UP001597051">
    <property type="component" value="Unassembled WGS sequence"/>
</dbReference>
<feature type="non-terminal residue" evidence="3">
    <location>
        <position position="754"/>
    </location>
</feature>
<proteinExistence type="predicted"/>
<keyword evidence="1" id="KW-0732">Signal</keyword>
<feature type="domain" description="Ig-like" evidence="2">
    <location>
        <begin position="627"/>
        <end position="704"/>
    </location>
</feature>
<evidence type="ECO:0000313" key="3">
    <source>
        <dbReference type="EMBL" id="MFD0985112.1"/>
    </source>
</evidence>
<name>A0ABW3J6D4_9FLAO</name>
<dbReference type="EMBL" id="JBHTIZ010000036">
    <property type="protein sequence ID" value="MFD0985112.1"/>
    <property type="molecule type" value="Genomic_DNA"/>
</dbReference>
<reference evidence="4" key="1">
    <citation type="journal article" date="2019" name="Int. J. Syst. Evol. Microbiol.">
        <title>The Global Catalogue of Microorganisms (GCM) 10K type strain sequencing project: providing services to taxonomists for standard genome sequencing and annotation.</title>
        <authorList>
            <consortium name="The Broad Institute Genomics Platform"/>
            <consortium name="The Broad Institute Genome Sequencing Center for Infectious Disease"/>
            <person name="Wu L."/>
            <person name="Ma J."/>
        </authorList>
    </citation>
    <scope>NUCLEOTIDE SEQUENCE [LARGE SCALE GENOMIC DNA]</scope>
    <source>
        <strain evidence="4">CECT 7649</strain>
    </source>
</reference>
<organism evidence="3 4">
    <name type="scientific">Flavobacterium myungsuense</name>
    <dbReference type="NCBI Taxonomy" id="651823"/>
    <lineage>
        <taxon>Bacteria</taxon>
        <taxon>Pseudomonadati</taxon>
        <taxon>Bacteroidota</taxon>
        <taxon>Flavobacteriia</taxon>
        <taxon>Flavobacteriales</taxon>
        <taxon>Flavobacteriaceae</taxon>
        <taxon>Flavobacterium</taxon>
    </lineage>
</organism>
<dbReference type="Pfam" id="PF19081">
    <property type="entry name" value="Ig_7"/>
    <property type="match status" value="1"/>
</dbReference>
<evidence type="ECO:0000313" key="4">
    <source>
        <dbReference type="Proteomes" id="UP001597051"/>
    </source>
</evidence>
<evidence type="ECO:0000256" key="1">
    <source>
        <dbReference type="ARBA" id="ARBA00022729"/>
    </source>
</evidence>
<dbReference type="Gene3D" id="2.60.40.1220">
    <property type="match status" value="1"/>
</dbReference>
<dbReference type="Gene3D" id="2.60.120.260">
    <property type="entry name" value="Galactose-binding domain-like"/>
    <property type="match status" value="2"/>
</dbReference>
<dbReference type="InterPro" id="IPR014755">
    <property type="entry name" value="Cu-Rt/internalin_Ig-like"/>
</dbReference>